<dbReference type="EMBL" id="JAKOGI010000647">
    <property type="protein sequence ID" value="KAJ8431993.1"/>
    <property type="molecule type" value="Genomic_DNA"/>
</dbReference>
<name>A0A9Q1JVT8_9CARY</name>
<dbReference type="OrthoDB" id="1048572at2759"/>
<feature type="region of interest" description="Disordered" evidence="1">
    <location>
        <begin position="102"/>
        <end position="182"/>
    </location>
</feature>
<dbReference type="Proteomes" id="UP001153076">
    <property type="component" value="Unassembled WGS sequence"/>
</dbReference>
<organism evidence="2 3">
    <name type="scientific">Carnegiea gigantea</name>
    <dbReference type="NCBI Taxonomy" id="171969"/>
    <lineage>
        <taxon>Eukaryota</taxon>
        <taxon>Viridiplantae</taxon>
        <taxon>Streptophyta</taxon>
        <taxon>Embryophyta</taxon>
        <taxon>Tracheophyta</taxon>
        <taxon>Spermatophyta</taxon>
        <taxon>Magnoliopsida</taxon>
        <taxon>eudicotyledons</taxon>
        <taxon>Gunneridae</taxon>
        <taxon>Pentapetalae</taxon>
        <taxon>Caryophyllales</taxon>
        <taxon>Cactineae</taxon>
        <taxon>Cactaceae</taxon>
        <taxon>Cactoideae</taxon>
        <taxon>Echinocereeae</taxon>
        <taxon>Carnegiea</taxon>
    </lineage>
</organism>
<evidence type="ECO:0000313" key="3">
    <source>
        <dbReference type="Proteomes" id="UP001153076"/>
    </source>
</evidence>
<keyword evidence="3" id="KW-1185">Reference proteome</keyword>
<accession>A0A9Q1JVT8</accession>
<dbReference type="AlphaFoldDB" id="A0A9Q1JVT8"/>
<protein>
    <submittedName>
        <fullName evidence="2">Uncharacterized protein</fullName>
    </submittedName>
</protein>
<proteinExistence type="predicted"/>
<reference evidence="2" key="1">
    <citation type="submission" date="2022-04" db="EMBL/GenBank/DDBJ databases">
        <title>Carnegiea gigantea Genome sequencing and assembly v2.</title>
        <authorList>
            <person name="Copetti D."/>
            <person name="Sanderson M.J."/>
            <person name="Burquez A."/>
            <person name="Wojciechowski M.F."/>
        </authorList>
    </citation>
    <scope>NUCLEOTIDE SEQUENCE</scope>
    <source>
        <strain evidence="2">SGP5-SGP5p</strain>
        <tissue evidence="2">Aerial part</tissue>
    </source>
</reference>
<evidence type="ECO:0000256" key="1">
    <source>
        <dbReference type="SAM" id="MobiDB-lite"/>
    </source>
</evidence>
<feature type="compositionally biased region" description="Polar residues" evidence="1">
    <location>
        <begin position="137"/>
        <end position="146"/>
    </location>
</feature>
<gene>
    <name evidence="2" type="ORF">Cgig2_005922</name>
</gene>
<sequence length="182" mass="19587">MYDPQDRDTLIQLETIAVKGGLITLRRRPADKAMSQWCFNDTVLWVQIQNFPLLDHNSTNALGLPQLIGEPINAGFQGESRSPNYGSAPIYRHYKGPLDSDISSNKCDGGTGPFNGSMASSKPAAGPSFPTGAPHSCFSSSNSATSKKGYRGKSSHEHPTAHGPQGHASMETEVLDLPNVYL</sequence>
<evidence type="ECO:0000313" key="2">
    <source>
        <dbReference type="EMBL" id="KAJ8431993.1"/>
    </source>
</evidence>
<comment type="caution">
    <text evidence="2">The sequence shown here is derived from an EMBL/GenBank/DDBJ whole genome shotgun (WGS) entry which is preliminary data.</text>
</comment>